<feature type="transmembrane region" description="Helical" evidence="1">
    <location>
        <begin position="15"/>
        <end position="37"/>
    </location>
</feature>
<organism evidence="2 3">
    <name type="scientific">Steinernema hermaphroditum</name>
    <dbReference type="NCBI Taxonomy" id="289476"/>
    <lineage>
        <taxon>Eukaryota</taxon>
        <taxon>Metazoa</taxon>
        <taxon>Ecdysozoa</taxon>
        <taxon>Nematoda</taxon>
        <taxon>Chromadorea</taxon>
        <taxon>Rhabditida</taxon>
        <taxon>Tylenchina</taxon>
        <taxon>Panagrolaimomorpha</taxon>
        <taxon>Strongyloidoidea</taxon>
        <taxon>Steinernematidae</taxon>
        <taxon>Steinernema</taxon>
    </lineage>
</organism>
<accession>A0AA39HF10</accession>
<comment type="caution">
    <text evidence="2">The sequence shown here is derived from an EMBL/GenBank/DDBJ whole genome shotgun (WGS) entry which is preliminary data.</text>
</comment>
<keyword evidence="1" id="KW-0812">Transmembrane</keyword>
<evidence type="ECO:0000256" key="1">
    <source>
        <dbReference type="SAM" id="Phobius"/>
    </source>
</evidence>
<keyword evidence="1" id="KW-0472">Membrane</keyword>
<protein>
    <recommendedName>
        <fullName evidence="4">MARVEL domain-containing protein</fullName>
    </recommendedName>
</protein>
<gene>
    <name evidence="2" type="ORF">QR680_016963</name>
</gene>
<dbReference type="Proteomes" id="UP001175271">
    <property type="component" value="Unassembled WGS sequence"/>
</dbReference>
<evidence type="ECO:0008006" key="4">
    <source>
        <dbReference type="Google" id="ProtNLM"/>
    </source>
</evidence>
<reference evidence="2" key="1">
    <citation type="submission" date="2023-06" db="EMBL/GenBank/DDBJ databases">
        <title>Genomic analysis of the entomopathogenic nematode Steinernema hermaphroditum.</title>
        <authorList>
            <person name="Schwarz E.M."/>
            <person name="Heppert J.K."/>
            <person name="Baniya A."/>
            <person name="Schwartz H.T."/>
            <person name="Tan C.-H."/>
            <person name="Antoshechkin I."/>
            <person name="Sternberg P.W."/>
            <person name="Goodrich-Blair H."/>
            <person name="Dillman A.R."/>
        </authorList>
    </citation>
    <scope>NUCLEOTIDE SEQUENCE</scope>
    <source>
        <strain evidence="2">PS9179</strain>
        <tissue evidence="2">Whole animal</tissue>
    </source>
</reference>
<feature type="transmembrane region" description="Helical" evidence="1">
    <location>
        <begin position="109"/>
        <end position="127"/>
    </location>
</feature>
<evidence type="ECO:0000313" key="3">
    <source>
        <dbReference type="Proteomes" id="UP001175271"/>
    </source>
</evidence>
<dbReference type="AlphaFoldDB" id="A0AA39HF10"/>
<dbReference type="EMBL" id="JAUCMV010000004">
    <property type="protein sequence ID" value="KAK0403509.1"/>
    <property type="molecule type" value="Genomic_DNA"/>
</dbReference>
<feature type="transmembrane region" description="Helical" evidence="1">
    <location>
        <begin position="49"/>
        <end position="70"/>
    </location>
</feature>
<feature type="transmembrane region" description="Helical" evidence="1">
    <location>
        <begin position="82"/>
        <end position="102"/>
    </location>
</feature>
<sequence length="138" mass="15574">MALSLNTRYLSTNRGLIKIAQIIIGFVICSLLCAHWYGGKSCFGDGRLGVCSTFNFLILIGNIAFFALNFLDLTNYRAERTYSVICCVVFLICSALIIWYVIEYNVERGFLIASCVLIVIQFFLFLWDVKILQGEASN</sequence>
<evidence type="ECO:0000313" key="2">
    <source>
        <dbReference type="EMBL" id="KAK0403509.1"/>
    </source>
</evidence>
<keyword evidence="1" id="KW-1133">Transmembrane helix</keyword>
<proteinExistence type="predicted"/>
<keyword evidence="3" id="KW-1185">Reference proteome</keyword>
<name>A0AA39HF10_9BILA</name>